<comment type="caution">
    <text evidence="2">The sequence shown here is derived from an EMBL/GenBank/DDBJ whole genome shotgun (WGS) entry which is preliminary data.</text>
</comment>
<proteinExistence type="predicted"/>
<evidence type="ECO:0000313" key="2">
    <source>
        <dbReference type="EMBL" id="GCB64733.1"/>
    </source>
</evidence>
<reference evidence="2 3" key="1">
    <citation type="journal article" date="2018" name="Nat. Ecol. Evol.">
        <title>Shark genomes provide insights into elasmobranch evolution and the origin of vertebrates.</title>
        <authorList>
            <person name="Hara Y"/>
            <person name="Yamaguchi K"/>
            <person name="Onimaru K"/>
            <person name="Kadota M"/>
            <person name="Koyanagi M"/>
            <person name="Keeley SD"/>
            <person name="Tatsumi K"/>
            <person name="Tanaka K"/>
            <person name="Motone F"/>
            <person name="Kageyama Y"/>
            <person name="Nozu R"/>
            <person name="Adachi N"/>
            <person name="Nishimura O"/>
            <person name="Nakagawa R"/>
            <person name="Tanegashima C"/>
            <person name="Kiyatake I"/>
            <person name="Matsumoto R"/>
            <person name="Murakumo K"/>
            <person name="Nishida K"/>
            <person name="Terakita A"/>
            <person name="Kuratani S"/>
            <person name="Sato K"/>
            <person name="Hyodo S Kuraku.S."/>
        </authorList>
    </citation>
    <scope>NUCLEOTIDE SEQUENCE [LARGE SCALE GENOMIC DNA]</scope>
</reference>
<evidence type="ECO:0000256" key="1">
    <source>
        <dbReference type="SAM" id="MobiDB-lite"/>
    </source>
</evidence>
<dbReference type="AlphaFoldDB" id="A0A401NV15"/>
<keyword evidence="3" id="KW-1185">Reference proteome</keyword>
<accession>A0A401NV15</accession>
<evidence type="ECO:0000313" key="3">
    <source>
        <dbReference type="Proteomes" id="UP000288216"/>
    </source>
</evidence>
<sequence>MENRPKHTSAPLEEQGTNNQKEFNRGLTISIRSLLDHFDSRECKPNVVKVMRRLRNKRCHALAIRKSAVDKRRQCGEVSTEKRRHQQPTSLGIVPDNEALVDVNVITTFVLWVRSKLPLRMLAT</sequence>
<dbReference type="Proteomes" id="UP000288216">
    <property type="component" value="Unassembled WGS sequence"/>
</dbReference>
<gene>
    <name evidence="2" type="ORF">scyTo_0000322</name>
</gene>
<dbReference type="EMBL" id="BFAA01000060">
    <property type="protein sequence ID" value="GCB64733.1"/>
    <property type="molecule type" value="Genomic_DNA"/>
</dbReference>
<feature type="region of interest" description="Disordered" evidence="1">
    <location>
        <begin position="1"/>
        <end position="24"/>
    </location>
</feature>
<name>A0A401NV15_SCYTO</name>
<organism evidence="2 3">
    <name type="scientific">Scyliorhinus torazame</name>
    <name type="common">Cloudy catshark</name>
    <name type="synonym">Catulus torazame</name>
    <dbReference type="NCBI Taxonomy" id="75743"/>
    <lineage>
        <taxon>Eukaryota</taxon>
        <taxon>Metazoa</taxon>
        <taxon>Chordata</taxon>
        <taxon>Craniata</taxon>
        <taxon>Vertebrata</taxon>
        <taxon>Chondrichthyes</taxon>
        <taxon>Elasmobranchii</taxon>
        <taxon>Galeomorphii</taxon>
        <taxon>Galeoidea</taxon>
        <taxon>Carcharhiniformes</taxon>
        <taxon>Scyliorhinidae</taxon>
        <taxon>Scyliorhinus</taxon>
    </lineage>
</organism>
<protein>
    <submittedName>
        <fullName evidence="2">Uncharacterized protein</fullName>
    </submittedName>
</protein>